<keyword evidence="2" id="KW-1185">Reference proteome</keyword>
<reference evidence="1 2" key="1">
    <citation type="submission" date="2017-11" db="EMBL/GenBank/DDBJ databases">
        <title>Complete genome of a free-living desiccation-tolerant cyanobacterium and its photosynthetic adaptation to extreme terrestrial habitat.</title>
        <authorList>
            <person name="Shang J."/>
        </authorList>
    </citation>
    <scope>NUCLEOTIDE SEQUENCE [LARGE SCALE GENOMIC DNA]</scope>
    <source>
        <strain evidence="1 2">CCNUN1</strain>
    </source>
</reference>
<dbReference type="KEGG" id="nfl:COO91_06220"/>
<dbReference type="AlphaFoldDB" id="A0A2K8SXP8"/>
<organism evidence="1 2">
    <name type="scientific">Nostoc flagelliforme CCNUN1</name>
    <dbReference type="NCBI Taxonomy" id="2038116"/>
    <lineage>
        <taxon>Bacteria</taxon>
        <taxon>Bacillati</taxon>
        <taxon>Cyanobacteriota</taxon>
        <taxon>Cyanophyceae</taxon>
        <taxon>Nostocales</taxon>
        <taxon>Nostocaceae</taxon>
        <taxon>Nostoc</taxon>
    </lineage>
</organism>
<dbReference type="Proteomes" id="UP000232003">
    <property type="component" value="Chromosome"/>
</dbReference>
<proteinExistence type="predicted"/>
<gene>
    <name evidence="1" type="ORF">COO91_06220</name>
</gene>
<name>A0A2K8SXP8_9NOSO</name>
<dbReference type="EMBL" id="CP024785">
    <property type="protein sequence ID" value="AUB40214.1"/>
    <property type="molecule type" value="Genomic_DNA"/>
</dbReference>
<protein>
    <submittedName>
        <fullName evidence="1">Uncharacterized protein</fullName>
    </submittedName>
</protein>
<evidence type="ECO:0000313" key="1">
    <source>
        <dbReference type="EMBL" id="AUB40214.1"/>
    </source>
</evidence>
<accession>A0A2K8SXP8</accession>
<evidence type="ECO:0000313" key="2">
    <source>
        <dbReference type="Proteomes" id="UP000232003"/>
    </source>
</evidence>
<sequence length="55" mass="6205">MFVIKPLVTSYTIKFEKYSIRFHAIASCLGEQFNPYTRQASKLPGIFLATPIGIP</sequence>